<dbReference type="STRING" id="1071380.I2GV87"/>
<name>I2GV87_HENB6</name>
<dbReference type="PANTHER" id="PTHR28090">
    <property type="entry name" value="PROTEIN ROT1"/>
    <property type="match status" value="1"/>
</dbReference>
<accession>I2GV87</accession>
<evidence type="ECO:0000256" key="8">
    <source>
        <dbReference type="ARBA" id="ARBA00023136"/>
    </source>
</evidence>
<evidence type="ECO:0000256" key="9">
    <source>
        <dbReference type="PIRNR" id="PIRNR017290"/>
    </source>
</evidence>
<comment type="subcellular location">
    <subcellularLocation>
        <location evidence="1">Endoplasmic reticulum membrane</location>
        <topology evidence="1">Single-pass type I membrane protein</topology>
    </subcellularLocation>
</comment>
<dbReference type="GO" id="GO:0030950">
    <property type="term" value="P:establishment or maintenance of actin cytoskeleton polarity"/>
    <property type="evidence" value="ECO:0007669"/>
    <property type="project" value="EnsemblFungi"/>
</dbReference>
<dbReference type="Proteomes" id="UP000002866">
    <property type="component" value="Chromosome 1"/>
</dbReference>
<evidence type="ECO:0000256" key="12">
    <source>
        <dbReference type="SAM" id="SignalP"/>
    </source>
</evidence>
<dbReference type="OMA" id="YKPPQML"/>
<dbReference type="eggNOG" id="ENOG502QQTG">
    <property type="taxonomic scope" value="Eukaryota"/>
</dbReference>
<dbReference type="GO" id="GO:0051082">
    <property type="term" value="F:unfolded protein binding"/>
    <property type="evidence" value="ECO:0007669"/>
    <property type="project" value="EnsemblFungi"/>
</dbReference>
<gene>
    <name evidence="13" type="primary">TBLA0A02400</name>
    <name evidence="13" type="ORF">TBLA_0A02400</name>
</gene>
<proteinExistence type="inferred from homology"/>
<feature type="chain" id="PRO_5013017172" description="Protein ROT1" evidence="12">
    <location>
        <begin position="16"/>
        <end position="272"/>
    </location>
</feature>
<keyword evidence="7 11" id="KW-1133">Transmembrane helix</keyword>
<feature type="signal peptide" evidence="12">
    <location>
        <begin position="1"/>
        <end position="15"/>
    </location>
</feature>
<dbReference type="PANTHER" id="PTHR28090:SF1">
    <property type="entry name" value="PROTEIN ROT1"/>
    <property type="match status" value="1"/>
</dbReference>
<feature type="transmembrane region" description="Helical" evidence="11">
    <location>
        <begin position="253"/>
        <end position="271"/>
    </location>
</feature>
<comment type="function">
    <text evidence="9">Required for normal levels of the cell wall 1,6-beta-glucan. Involved in a protein folding machinery chaperoning proteins acting in various physiological processes including cell wall synthesis and lysis of autophagic bodies.</text>
</comment>
<dbReference type="GO" id="GO:0005789">
    <property type="term" value="C:endoplasmic reticulum membrane"/>
    <property type="evidence" value="ECO:0007669"/>
    <property type="project" value="UniProtKB-SubCell"/>
</dbReference>
<dbReference type="EMBL" id="HE806316">
    <property type="protein sequence ID" value="CCH58039.1"/>
    <property type="molecule type" value="Genomic_DNA"/>
</dbReference>
<dbReference type="HOGENOM" id="CLU_071622_0_0_1"/>
<feature type="region of interest" description="Disordered" evidence="10">
    <location>
        <begin position="21"/>
        <end position="46"/>
    </location>
</feature>
<keyword evidence="5 12" id="KW-0732">Signal</keyword>
<evidence type="ECO:0000256" key="5">
    <source>
        <dbReference type="ARBA" id="ARBA00022729"/>
    </source>
</evidence>
<dbReference type="GO" id="GO:0006487">
    <property type="term" value="P:protein N-linked glycosylation"/>
    <property type="evidence" value="ECO:0007669"/>
    <property type="project" value="EnsemblFungi"/>
</dbReference>
<dbReference type="GO" id="GO:0009272">
    <property type="term" value="P:fungal-type cell wall biogenesis"/>
    <property type="evidence" value="ECO:0007669"/>
    <property type="project" value="EnsemblFungi"/>
</dbReference>
<keyword evidence="8 9" id="KW-0472">Membrane</keyword>
<dbReference type="GO" id="GO:0007118">
    <property type="term" value="P:budding cell apical bud growth"/>
    <property type="evidence" value="ECO:0007669"/>
    <property type="project" value="EnsemblFungi"/>
</dbReference>
<dbReference type="InterPro" id="IPR019623">
    <property type="entry name" value="Rot1"/>
</dbReference>
<dbReference type="RefSeq" id="XP_004177558.1">
    <property type="nucleotide sequence ID" value="XM_004177510.1"/>
</dbReference>
<dbReference type="GO" id="GO:0034975">
    <property type="term" value="P:protein folding in endoplasmic reticulum"/>
    <property type="evidence" value="ECO:0007669"/>
    <property type="project" value="EnsemblFungi"/>
</dbReference>
<dbReference type="OrthoDB" id="5327821at2759"/>
<organism evidence="13 14">
    <name type="scientific">Henningerozyma blattae (strain ATCC 34711 / CBS 6284 / DSM 70876 / NBRC 10599 / NRRL Y-10934 / UCD 77-7)</name>
    <name type="common">Yeast</name>
    <name type="synonym">Tetrapisispora blattae</name>
    <dbReference type="NCBI Taxonomy" id="1071380"/>
    <lineage>
        <taxon>Eukaryota</taxon>
        <taxon>Fungi</taxon>
        <taxon>Dikarya</taxon>
        <taxon>Ascomycota</taxon>
        <taxon>Saccharomycotina</taxon>
        <taxon>Saccharomycetes</taxon>
        <taxon>Saccharomycetales</taxon>
        <taxon>Saccharomycetaceae</taxon>
        <taxon>Henningerozyma</taxon>
    </lineage>
</organism>
<evidence type="ECO:0000313" key="14">
    <source>
        <dbReference type="Proteomes" id="UP000002866"/>
    </source>
</evidence>
<dbReference type="KEGG" id="tbl:TBLA_0A02400"/>
<evidence type="ECO:0000313" key="13">
    <source>
        <dbReference type="EMBL" id="CCH58039.1"/>
    </source>
</evidence>
<keyword evidence="6 9" id="KW-0256">Endoplasmic reticulum</keyword>
<comment type="similarity">
    <text evidence="2 9">Belongs to the ROT1 family.</text>
</comment>
<evidence type="ECO:0000256" key="6">
    <source>
        <dbReference type="ARBA" id="ARBA00022824"/>
    </source>
</evidence>
<dbReference type="InParanoid" id="I2GV87"/>
<dbReference type="GO" id="GO:0006458">
    <property type="term" value="P:'de novo' protein folding"/>
    <property type="evidence" value="ECO:0007669"/>
    <property type="project" value="EnsemblFungi"/>
</dbReference>
<dbReference type="Pfam" id="PF10681">
    <property type="entry name" value="Rot1"/>
    <property type="match status" value="1"/>
</dbReference>
<evidence type="ECO:0000256" key="7">
    <source>
        <dbReference type="ARBA" id="ARBA00022989"/>
    </source>
</evidence>
<evidence type="ECO:0000256" key="2">
    <source>
        <dbReference type="ARBA" id="ARBA00007149"/>
    </source>
</evidence>
<dbReference type="GeneID" id="14492986"/>
<dbReference type="GO" id="GO:0035269">
    <property type="term" value="P:protein O-linked glycosylation via mannose"/>
    <property type="evidence" value="ECO:0007669"/>
    <property type="project" value="EnsemblFungi"/>
</dbReference>
<evidence type="ECO:0000256" key="10">
    <source>
        <dbReference type="SAM" id="MobiDB-lite"/>
    </source>
</evidence>
<evidence type="ECO:0000256" key="11">
    <source>
        <dbReference type="SAM" id="Phobius"/>
    </source>
</evidence>
<sequence length="272" mass="29827">MLYLSFLLPLALVNAIDTTSSSASSSSADVSSASSDASSSSPSPTVDVQDLQQQLEGTWSSKSNQVFTGPGFFDPIDELLIEPSLPGISYSFTSDGFWEQATYQVSGNPKNPKCPAAALVWQHGKYDILDNGTMILTPFKEDGRMLVSDPCTDNGTSTYMRYNSSITFQAVTVSLDDYHGMYKLQIYQFDGSPMQPLYLAYRPPMMLPTQAINSASSSNSTSKRSLRDLVKRNLQNKYKTNASKTSSFVDSNIFWYISTGMLCLGSIIFLLS</sequence>
<keyword evidence="14" id="KW-1185">Reference proteome</keyword>
<dbReference type="AlphaFoldDB" id="I2GV87"/>
<evidence type="ECO:0000256" key="3">
    <source>
        <dbReference type="ARBA" id="ARBA00017291"/>
    </source>
</evidence>
<evidence type="ECO:0000256" key="1">
    <source>
        <dbReference type="ARBA" id="ARBA00004115"/>
    </source>
</evidence>
<dbReference type="FunCoup" id="I2GV87">
    <property type="interactions" value="37"/>
</dbReference>
<keyword evidence="4 11" id="KW-0812">Transmembrane</keyword>
<reference evidence="13 14" key="1">
    <citation type="journal article" date="2011" name="Proc. Natl. Acad. Sci. U.S.A.">
        <title>Evolutionary erosion of yeast sex chromosomes by mating-type switching accidents.</title>
        <authorList>
            <person name="Gordon J.L."/>
            <person name="Armisen D."/>
            <person name="Proux-Wera E."/>
            <person name="Oheigeartaigh S.S."/>
            <person name="Byrne K.P."/>
            <person name="Wolfe K.H."/>
        </authorList>
    </citation>
    <scope>NUCLEOTIDE SEQUENCE [LARGE SCALE GENOMIC DNA]</scope>
    <source>
        <strain evidence="14">ATCC 34711 / CBS 6284 / DSM 70876 / NBRC 10599 / NRRL Y-10934 / UCD 77-7</strain>
    </source>
</reference>
<evidence type="ECO:0000256" key="4">
    <source>
        <dbReference type="ARBA" id="ARBA00022692"/>
    </source>
</evidence>
<protein>
    <recommendedName>
        <fullName evidence="3 9">Protein ROT1</fullName>
    </recommendedName>
</protein>
<dbReference type="PIRSF" id="PIRSF017290">
    <property type="entry name" value="ROT1_prd"/>
    <property type="match status" value="1"/>
</dbReference>